<dbReference type="Proteomes" id="UP000009375">
    <property type="component" value="Unassembled WGS sequence"/>
</dbReference>
<sequence>MTRAGIAVNQGKIIVAVVINDSVQVHRVKSLSEVKDILNTSKPTIVGVDKSAADLFEDLSFTFNTTKIDGENCDNQKTPPLTMLSITKDSDKCAINAAYYSKEAENSN</sequence>
<evidence type="ECO:0000313" key="1">
    <source>
        <dbReference type="EMBL" id="EEZ92756.1"/>
    </source>
</evidence>
<dbReference type="AlphaFoldDB" id="D2EFR3"/>
<gene>
    <name evidence="1" type="ORF">BJBARM4_0588</name>
</gene>
<reference evidence="1 2" key="1">
    <citation type="journal article" date="2010" name="Proc. Natl. Acad. Sci. U.S.A.">
        <title>Enigmatic, ultrasmall, uncultivated Archaea.</title>
        <authorList>
            <person name="Baker B.J."/>
            <person name="Comolli L.R."/>
            <person name="Dick G.J."/>
            <person name="Hauser L.J."/>
            <person name="Hyatt D."/>
            <person name="Dill B.D."/>
            <person name="Land M.L."/>
            <person name="Verberkmoes N.C."/>
            <person name="Hettich R.L."/>
            <person name="Banfield J.F."/>
        </authorList>
    </citation>
    <scope>NUCLEOTIDE SEQUENCE [LARGE SCALE GENOMIC DNA]</scope>
</reference>
<accession>D2EFR3</accession>
<evidence type="ECO:0000313" key="2">
    <source>
        <dbReference type="Proteomes" id="UP000009375"/>
    </source>
</evidence>
<dbReference type="EMBL" id="GG730049">
    <property type="protein sequence ID" value="EEZ92756.1"/>
    <property type="molecule type" value="Genomic_DNA"/>
</dbReference>
<proteinExistence type="predicted"/>
<name>D2EFR3_PARA4</name>
<protein>
    <submittedName>
        <fullName evidence="1">Uncharacterized protein</fullName>
    </submittedName>
</protein>
<organism evidence="1 2">
    <name type="scientific">Candidatus Parvarchaeum acidiphilum ARMAN-4</name>
    <dbReference type="NCBI Taxonomy" id="662760"/>
    <lineage>
        <taxon>Archaea</taxon>
        <taxon>Candidatus Parvarchaeota</taxon>
        <taxon>Candidatus Parvarchaeum</taxon>
    </lineage>
</organism>